<dbReference type="PANTHER" id="PTHR36837">
    <property type="entry name" value="POLY(3-HYDROXYALKANOATE) POLYMERASE SUBUNIT PHAC"/>
    <property type="match status" value="1"/>
</dbReference>
<dbReference type="InterPro" id="IPR000073">
    <property type="entry name" value="AB_hydrolase_1"/>
</dbReference>
<dbReference type="RefSeq" id="WP_259449288.1">
    <property type="nucleotide sequence ID" value="NZ_CP119520.1"/>
</dbReference>
<dbReference type="Pfam" id="PF12697">
    <property type="entry name" value="Abhydrolase_6"/>
    <property type="match status" value="1"/>
</dbReference>
<protein>
    <submittedName>
        <fullName evidence="2">Alpha/beta fold hydrolase</fullName>
    </submittedName>
</protein>
<keyword evidence="3" id="KW-1185">Reference proteome</keyword>
<dbReference type="PANTHER" id="PTHR36837:SF4">
    <property type="entry name" value="BLR0908 PROTEIN"/>
    <property type="match status" value="1"/>
</dbReference>
<evidence type="ECO:0000313" key="3">
    <source>
        <dbReference type="Proteomes" id="UP001165263"/>
    </source>
</evidence>
<keyword evidence="2" id="KW-0378">Hydrolase</keyword>
<name>A0ABT2BYG4_9BURK</name>
<gene>
    <name evidence="2" type="ORF">NX786_12575</name>
</gene>
<accession>A0ABT2BYG4</accession>
<evidence type="ECO:0000313" key="2">
    <source>
        <dbReference type="EMBL" id="MCS0630170.1"/>
    </source>
</evidence>
<comment type="caution">
    <text evidence="2">The sequence shown here is derived from an EMBL/GenBank/DDBJ whole genome shotgun (WGS) entry which is preliminary data.</text>
</comment>
<reference evidence="2" key="1">
    <citation type="submission" date="2022-08" db="EMBL/GenBank/DDBJ databases">
        <title>Reclassification of Massilia species as members of the genera Telluria, Duganella, Pseudoduganella, Mokoshia gen. nov. and Zemynaea gen. nov. using orthogonal and non-orthogonal genome-based approaches.</title>
        <authorList>
            <person name="Bowman J.P."/>
        </authorList>
    </citation>
    <scope>NUCLEOTIDE SEQUENCE</scope>
    <source>
        <strain evidence="2">LMG 11547</strain>
    </source>
</reference>
<dbReference type="InterPro" id="IPR051321">
    <property type="entry name" value="PHA/PHB_synthase"/>
</dbReference>
<dbReference type="Gene3D" id="3.40.50.1820">
    <property type="entry name" value="alpha/beta hydrolase"/>
    <property type="match status" value="1"/>
</dbReference>
<dbReference type="Proteomes" id="UP001165263">
    <property type="component" value="Unassembled WGS sequence"/>
</dbReference>
<organism evidence="2 3">
    <name type="scientific">Telluria mixta</name>
    <dbReference type="NCBI Taxonomy" id="34071"/>
    <lineage>
        <taxon>Bacteria</taxon>
        <taxon>Pseudomonadati</taxon>
        <taxon>Pseudomonadota</taxon>
        <taxon>Betaproteobacteria</taxon>
        <taxon>Burkholderiales</taxon>
        <taxon>Oxalobacteraceae</taxon>
        <taxon>Telluria group</taxon>
        <taxon>Telluria</taxon>
    </lineage>
</organism>
<dbReference type="InterPro" id="IPR029058">
    <property type="entry name" value="AB_hydrolase_fold"/>
</dbReference>
<feature type="domain" description="AB hydrolase-1" evidence="1">
    <location>
        <begin position="93"/>
        <end position="264"/>
    </location>
</feature>
<sequence>MSLNSDLGRIAMQASNWNTAMSALGALALKDMDRRRKARGEMLERVGYGPQQTPSTVLYTEPGLNVRRYGAPADITPNGGPAVLIVPAPIKRPYIWDLAPEVSVVRRFLEHGYRVYLAEWLALPDTHDHFGLDDYGDHLLAACRRAIAADGGPDQVVVAGHSLGGILAAIHSCLHPEAVRATILLESPLHFTPASSCFARLIDATPHARPIADTFRQVPGVFLNMMSAMAEPQAFQWERWTDRMLSMTDPQALVTHMRVERWTHDEFPLPGRLFTEIVESLYRHDAFMQGKLTLGNRTIGPSDLTSPLLSVVDPRSKLIPPDALVPFHEATASPRKQLLHYEGDVGVNLQHVGVLVGRSAHARLWPRIFDWLDGKDVPAA</sequence>
<dbReference type="GO" id="GO:0016787">
    <property type="term" value="F:hydrolase activity"/>
    <property type="evidence" value="ECO:0007669"/>
    <property type="project" value="UniProtKB-KW"/>
</dbReference>
<evidence type="ECO:0000259" key="1">
    <source>
        <dbReference type="Pfam" id="PF12697"/>
    </source>
</evidence>
<dbReference type="EMBL" id="JANUHC010000004">
    <property type="protein sequence ID" value="MCS0630170.1"/>
    <property type="molecule type" value="Genomic_DNA"/>
</dbReference>
<proteinExistence type="predicted"/>
<dbReference type="SUPFAM" id="SSF53474">
    <property type="entry name" value="alpha/beta-Hydrolases"/>
    <property type="match status" value="1"/>
</dbReference>